<dbReference type="EMBL" id="SLVJ01000017">
    <property type="protein sequence ID" value="TCM64455.1"/>
    <property type="molecule type" value="Genomic_DNA"/>
</dbReference>
<evidence type="ECO:0000313" key="2">
    <source>
        <dbReference type="EMBL" id="TCM64455.1"/>
    </source>
</evidence>
<organism evidence="2 3">
    <name type="scientific">Acinetobacter calcoaceticus</name>
    <dbReference type="NCBI Taxonomy" id="471"/>
    <lineage>
        <taxon>Bacteria</taxon>
        <taxon>Pseudomonadati</taxon>
        <taxon>Pseudomonadota</taxon>
        <taxon>Gammaproteobacteria</taxon>
        <taxon>Moraxellales</taxon>
        <taxon>Moraxellaceae</taxon>
        <taxon>Acinetobacter</taxon>
        <taxon>Acinetobacter calcoaceticus/baumannii complex</taxon>
    </lineage>
</organism>
<dbReference type="Pfam" id="PF11391">
    <property type="entry name" value="DUF2798"/>
    <property type="match status" value="1"/>
</dbReference>
<reference evidence="2 3" key="1">
    <citation type="submission" date="2019-03" db="EMBL/GenBank/DDBJ databases">
        <title>Genomic analyses of the natural microbiome of Caenorhabditis elegans.</title>
        <authorList>
            <person name="Samuel B."/>
        </authorList>
    </citation>
    <scope>NUCLEOTIDE SEQUENCE [LARGE SCALE GENOMIC DNA]</scope>
    <source>
        <strain evidence="2 3">JUb89</strain>
    </source>
</reference>
<keyword evidence="1" id="KW-0472">Membrane</keyword>
<dbReference type="Proteomes" id="UP000294963">
    <property type="component" value="Unassembled WGS sequence"/>
</dbReference>
<keyword evidence="1" id="KW-1133">Transmembrane helix</keyword>
<evidence type="ECO:0000256" key="1">
    <source>
        <dbReference type="SAM" id="Phobius"/>
    </source>
</evidence>
<dbReference type="PROSITE" id="PS51257">
    <property type="entry name" value="PROKAR_LIPOPROTEIN"/>
    <property type="match status" value="1"/>
</dbReference>
<gene>
    <name evidence="2" type="ORF">EC844_11714</name>
</gene>
<proteinExistence type="predicted"/>
<feature type="transmembrane region" description="Helical" evidence="1">
    <location>
        <begin position="12"/>
        <end position="36"/>
    </location>
</feature>
<name>A0A4R1XR49_ACICA</name>
<comment type="caution">
    <text evidence="2">The sequence shown here is derived from an EMBL/GenBank/DDBJ whole genome shotgun (WGS) entry which is preliminary data.</text>
</comment>
<feature type="transmembrane region" description="Helical" evidence="1">
    <location>
        <begin position="48"/>
        <end position="71"/>
    </location>
</feature>
<protein>
    <submittedName>
        <fullName evidence="2">Uncharacterized protein DUF2798</fullName>
    </submittedName>
</protein>
<dbReference type="AlphaFoldDB" id="A0A4R1XR49"/>
<keyword evidence="3" id="KW-1185">Reference proteome</keyword>
<accession>A0A4R1XR49</accession>
<keyword evidence="1" id="KW-0812">Transmembrane</keyword>
<sequence>MVLLKLKKIPARYISIVMPFLLSIIMSCIVSGISTLKSMGFDDFVVSIWLSAWAISWIVAFPVLLVALPIVRKISMLIVEQP</sequence>
<evidence type="ECO:0000313" key="3">
    <source>
        <dbReference type="Proteomes" id="UP000294963"/>
    </source>
</evidence>
<dbReference type="InterPro" id="IPR021529">
    <property type="entry name" value="DUF2798"/>
</dbReference>